<organism evidence="4">
    <name type="scientific">Perkinsus marinus (strain ATCC 50983 / TXsc)</name>
    <dbReference type="NCBI Taxonomy" id="423536"/>
    <lineage>
        <taxon>Eukaryota</taxon>
        <taxon>Sar</taxon>
        <taxon>Alveolata</taxon>
        <taxon>Perkinsozoa</taxon>
        <taxon>Perkinsea</taxon>
        <taxon>Perkinsida</taxon>
        <taxon>Perkinsidae</taxon>
        <taxon>Perkinsus</taxon>
    </lineage>
</organism>
<dbReference type="GO" id="GO:0004550">
    <property type="term" value="F:nucleoside diphosphate kinase activity"/>
    <property type="evidence" value="ECO:0007669"/>
    <property type="project" value="TreeGrafter"/>
</dbReference>
<name>C5KHY8_PERM5</name>
<dbReference type="Gene3D" id="3.40.50.300">
    <property type="entry name" value="P-loop containing nucleotide triphosphate hydrolases"/>
    <property type="match status" value="1"/>
</dbReference>
<keyword evidence="4" id="KW-1185">Reference proteome</keyword>
<keyword evidence="3" id="KW-0418">Kinase</keyword>
<dbReference type="OMA" id="EMMMSRE"/>
<dbReference type="InParanoid" id="C5KHY8"/>
<dbReference type="GeneID" id="9061338"/>
<dbReference type="GO" id="GO:0006227">
    <property type="term" value="P:dUDP biosynthetic process"/>
    <property type="evidence" value="ECO:0007669"/>
    <property type="project" value="TreeGrafter"/>
</dbReference>
<dbReference type="GO" id="GO:0005829">
    <property type="term" value="C:cytosol"/>
    <property type="evidence" value="ECO:0007669"/>
    <property type="project" value="TreeGrafter"/>
</dbReference>
<dbReference type="PANTHER" id="PTHR10344">
    <property type="entry name" value="THYMIDYLATE KINASE"/>
    <property type="match status" value="1"/>
</dbReference>
<dbReference type="GO" id="GO:0006235">
    <property type="term" value="P:dTTP biosynthetic process"/>
    <property type="evidence" value="ECO:0007669"/>
    <property type="project" value="TreeGrafter"/>
</dbReference>
<dbReference type="SUPFAM" id="SSF52540">
    <property type="entry name" value="P-loop containing nucleoside triphosphate hydrolases"/>
    <property type="match status" value="1"/>
</dbReference>
<evidence type="ECO:0000313" key="4">
    <source>
        <dbReference type="Proteomes" id="UP000007800"/>
    </source>
</evidence>
<dbReference type="GO" id="GO:0004798">
    <property type="term" value="F:dTMP kinase activity"/>
    <property type="evidence" value="ECO:0007669"/>
    <property type="project" value="TreeGrafter"/>
</dbReference>
<keyword evidence="3" id="KW-0808">Transferase</keyword>
<protein>
    <submittedName>
        <fullName evidence="3">Thymidylate kinase, putative</fullName>
    </submittedName>
</protein>
<dbReference type="InterPro" id="IPR027417">
    <property type="entry name" value="P-loop_NTPase"/>
</dbReference>
<evidence type="ECO:0000313" key="3">
    <source>
        <dbReference type="EMBL" id="EER16200.1"/>
    </source>
</evidence>
<evidence type="ECO:0000256" key="1">
    <source>
        <dbReference type="ARBA" id="ARBA00009776"/>
    </source>
</evidence>
<dbReference type="OrthoDB" id="425602at2759"/>
<dbReference type="AlphaFoldDB" id="C5KHY8"/>
<proteinExistence type="inferred from homology"/>
<dbReference type="GO" id="GO:0005739">
    <property type="term" value="C:mitochondrion"/>
    <property type="evidence" value="ECO:0007669"/>
    <property type="project" value="TreeGrafter"/>
</dbReference>
<dbReference type="GO" id="GO:0005634">
    <property type="term" value="C:nucleus"/>
    <property type="evidence" value="ECO:0007669"/>
    <property type="project" value="TreeGrafter"/>
</dbReference>
<dbReference type="PANTHER" id="PTHR10344:SF1">
    <property type="entry name" value="THYMIDYLATE KINASE"/>
    <property type="match status" value="1"/>
</dbReference>
<dbReference type="InterPro" id="IPR039430">
    <property type="entry name" value="Thymidylate_kin-like_dom"/>
</dbReference>
<dbReference type="EMBL" id="GG673069">
    <property type="protein sequence ID" value="EER16200.1"/>
    <property type="molecule type" value="Genomic_DNA"/>
</dbReference>
<comment type="similarity">
    <text evidence="1">Belongs to the thymidylate kinase family.</text>
</comment>
<accession>C5KHY8</accession>
<gene>
    <name evidence="3" type="ORF">Pmar_PMAR003663</name>
</gene>
<dbReference type="GO" id="GO:0006233">
    <property type="term" value="P:dTDP biosynthetic process"/>
    <property type="evidence" value="ECO:0007669"/>
    <property type="project" value="TreeGrafter"/>
</dbReference>
<dbReference type="Pfam" id="PF02223">
    <property type="entry name" value="Thymidylate_kin"/>
    <property type="match status" value="1"/>
</dbReference>
<dbReference type="Proteomes" id="UP000007800">
    <property type="component" value="Unassembled WGS sequence"/>
</dbReference>
<reference evidence="3 4" key="1">
    <citation type="submission" date="2008-07" db="EMBL/GenBank/DDBJ databases">
        <authorList>
            <person name="El-Sayed N."/>
            <person name="Caler E."/>
            <person name="Inman J."/>
            <person name="Amedeo P."/>
            <person name="Hass B."/>
            <person name="Wortman J."/>
        </authorList>
    </citation>
    <scope>NUCLEOTIDE SEQUENCE [LARGE SCALE GENOMIC DNA]</scope>
    <source>
        <strain evidence="4">ATCC 50983 / TXsc</strain>
    </source>
</reference>
<dbReference type="RefSeq" id="XP_002784404.1">
    <property type="nucleotide sequence ID" value="XM_002784358.1"/>
</dbReference>
<feature type="domain" description="Thymidylate kinase-like" evidence="2">
    <location>
        <begin position="7"/>
        <end position="81"/>
    </location>
</feature>
<evidence type="ECO:0000259" key="2">
    <source>
        <dbReference type="Pfam" id="PF02223"/>
    </source>
</evidence>
<sequence>MPEMLSHLAAGRHIVCDRYIFSVVAYTAMKVTVDFEWCKSVDVGLPRPDMVMFLDISPEAAAKEGEYGEERYEKESQMQSLLHPLNALHSVEACLC</sequence>